<feature type="domain" description="MRH" evidence="8">
    <location>
        <begin position="41"/>
        <end position="187"/>
    </location>
</feature>
<dbReference type="STRING" id="610380.E2BBY5"/>
<proteinExistence type="predicted"/>
<dbReference type="GO" id="GO:0038023">
    <property type="term" value="F:signaling receptor activity"/>
    <property type="evidence" value="ECO:0007669"/>
    <property type="project" value="InterPro"/>
</dbReference>
<feature type="domain" description="MRH" evidence="8">
    <location>
        <begin position="199"/>
        <end position="399"/>
    </location>
</feature>
<keyword evidence="6" id="KW-0472">Membrane</keyword>
<evidence type="ECO:0000313" key="10">
    <source>
        <dbReference type="Proteomes" id="UP000008237"/>
    </source>
</evidence>
<accession>E2BBY5</accession>
<dbReference type="SUPFAM" id="SSF50911">
    <property type="entry name" value="Mannose 6-phosphate receptor domain"/>
    <property type="match status" value="4"/>
</dbReference>
<dbReference type="Gene3D" id="2.70.130.10">
    <property type="entry name" value="Mannose-6-phosphate receptor binding domain"/>
    <property type="match status" value="4"/>
</dbReference>
<feature type="domain" description="MRH" evidence="8">
    <location>
        <begin position="406"/>
        <end position="521"/>
    </location>
</feature>
<dbReference type="PANTHER" id="PTHR15071:SF0">
    <property type="entry name" value="MANNOSE 6-PHOSPHATE RECEPTOR-LIKE PROTEIN 1"/>
    <property type="match status" value="1"/>
</dbReference>
<dbReference type="InParanoid" id="E2BBY5"/>
<keyword evidence="10" id="KW-1185">Reference proteome</keyword>
<evidence type="ECO:0000256" key="2">
    <source>
        <dbReference type="ARBA" id="ARBA00022448"/>
    </source>
</evidence>
<sequence length="521" mass="58147">MKCDYSAKDNLSPELFSYREGECNLFIVWKTAFACGPRTQTNCTIVNNNQHYDLSPLTRYSDNYVIHIGNETSPKLVLNVCHSVIRQRGSICPVKTGICLDDPKRSNRYSSLGEVQESPFFTNGRLQIEYKNGGICSVLSIVTPHIKTTIIFICDLEAKTETTPEYLRGQEECHYRLIWRTAAACSVEALRDYSAKTAGKCTVTNPLTNFTYNLQPLMNKDFIVTSSSDIEYKFRICGSLTDNTCGAKTGVCDSKHNASLGQANANLIWQQGGPYLNYTNGKICSQTGMRHYTIIGFFCGPEGSTNAPFLMEDNPCQTVIHWNRDLSLGFPVVSPTLNKDLRTTLHYLGGSECPDHPTKSISSNFTFICDDNNQKLPVYKSFVDCTYMFEWKTSIACGAVMGSWTPPCAIKDGFLSHEYDLSLLHKNQQIHYVKGKQGKEYGISICGGEKYCNGSAVCHENNGYGSLGSVIFDYSRNDIKLKYTNGSKCNNNSYSSEVRFICDESMGVGTPKLLLVSEHFN</sequence>
<dbReference type="InterPro" id="IPR000479">
    <property type="entry name" value="CIMR_rpt"/>
</dbReference>
<evidence type="ECO:0000256" key="3">
    <source>
        <dbReference type="ARBA" id="ARBA00022692"/>
    </source>
</evidence>
<dbReference type="EMBL" id="GL447175">
    <property type="protein sequence ID" value="EFN86809.1"/>
    <property type="molecule type" value="Genomic_DNA"/>
</dbReference>
<dbReference type="Pfam" id="PF00878">
    <property type="entry name" value="CIMR"/>
    <property type="match status" value="3"/>
</dbReference>
<keyword evidence="5" id="KW-1133">Transmembrane helix</keyword>
<dbReference type="InterPro" id="IPR044865">
    <property type="entry name" value="MRH_dom"/>
</dbReference>
<dbReference type="GO" id="GO:0010008">
    <property type="term" value="C:endosome membrane"/>
    <property type="evidence" value="ECO:0007669"/>
    <property type="project" value="UniProtKB-SubCell"/>
</dbReference>
<dbReference type="GO" id="GO:0007041">
    <property type="term" value="P:lysosomal transport"/>
    <property type="evidence" value="ECO:0007669"/>
    <property type="project" value="InterPro"/>
</dbReference>
<evidence type="ECO:0000313" key="9">
    <source>
        <dbReference type="EMBL" id="EFN86809.1"/>
    </source>
</evidence>
<dbReference type="Proteomes" id="UP000008237">
    <property type="component" value="Unassembled WGS sequence"/>
</dbReference>
<evidence type="ECO:0000256" key="4">
    <source>
        <dbReference type="ARBA" id="ARBA00022729"/>
    </source>
</evidence>
<name>E2BBY5_HARSA</name>
<organism evidence="10">
    <name type="scientific">Harpegnathos saltator</name>
    <name type="common">Jerdon's jumping ant</name>
    <dbReference type="NCBI Taxonomy" id="610380"/>
    <lineage>
        <taxon>Eukaryota</taxon>
        <taxon>Metazoa</taxon>
        <taxon>Ecdysozoa</taxon>
        <taxon>Arthropoda</taxon>
        <taxon>Hexapoda</taxon>
        <taxon>Insecta</taxon>
        <taxon>Pterygota</taxon>
        <taxon>Neoptera</taxon>
        <taxon>Endopterygota</taxon>
        <taxon>Hymenoptera</taxon>
        <taxon>Apocrita</taxon>
        <taxon>Aculeata</taxon>
        <taxon>Formicoidea</taxon>
        <taxon>Formicidae</taxon>
        <taxon>Ponerinae</taxon>
        <taxon>Ponerini</taxon>
        <taxon>Harpegnathos</taxon>
    </lineage>
</organism>
<dbReference type="PANTHER" id="PTHR15071">
    <property type="entry name" value="MANNOSE-6-PHOSPHATE RECEPTOR FAMILY MEMBER"/>
    <property type="match status" value="1"/>
</dbReference>
<reference evidence="9 10" key="1">
    <citation type="journal article" date="2010" name="Science">
        <title>Genomic comparison of the ants Camponotus floridanus and Harpegnathos saltator.</title>
        <authorList>
            <person name="Bonasio R."/>
            <person name="Zhang G."/>
            <person name="Ye C."/>
            <person name="Mutti N.S."/>
            <person name="Fang X."/>
            <person name="Qin N."/>
            <person name="Donahue G."/>
            <person name="Yang P."/>
            <person name="Li Q."/>
            <person name="Li C."/>
            <person name="Zhang P."/>
            <person name="Huang Z."/>
            <person name="Berger S.L."/>
            <person name="Reinberg D."/>
            <person name="Wang J."/>
            <person name="Liebig J."/>
        </authorList>
    </citation>
    <scope>NUCLEOTIDE SEQUENCE [LARGE SCALE GENOMIC DNA]</scope>
    <source>
        <strain evidence="9 10">R22 G/1</strain>
    </source>
</reference>
<dbReference type="OMA" id="SAVCHEN"/>
<dbReference type="GO" id="GO:0005537">
    <property type="term" value="F:D-mannose binding"/>
    <property type="evidence" value="ECO:0007669"/>
    <property type="project" value="InterPro"/>
</dbReference>
<evidence type="ECO:0000256" key="6">
    <source>
        <dbReference type="ARBA" id="ARBA00023136"/>
    </source>
</evidence>
<dbReference type="AlphaFoldDB" id="E2BBY5"/>
<evidence type="ECO:0000256" key="7">
    <source>
        <dbReference type="ARBA" id="ARBA00023157"/>
    </source>
</evidence>
<comment type="subcellular location">
    <subcellularLocation>
        <location evidence="1">Endomembrane system</location>
    </subcellularLocation>
</comment>
<dbReference type="FunCoup" id="E2BBY5">
    <property type="interactions" value="163"/>
</dbReference>
<dbReference type="PROSITE" id="PS51914">
    <property type="entry name" value="MRH"/>
    <property type="match status" value="3"/>
</dbReference>
<protein>
    <submittedName>
        <fullName evidence="9">Cation-independent mannose-6-phosphate receptor</fullName>
    </submittedName>
</protein>
<keyword evidence="9" id="KW-0675">Receptor</keyword>
<dbReference type="OrthoDB" id="4504960at2759"/>
<keyword evidence="3" id="KW-0812">Transmembrane</keyword>
<keyword evidence="7" id="KW-1015">Disulfide bond</keyword>
<keyword evidence="4" id="KW-0732">Signal</keyword>
<keyword evidence="2" id="KW-0813">Transport</keyword>
<evidence type="ECO:0000256" key="5">
    <source>
        <dbReference type="ARBA" id="ARBA00022989"/>
    </source>
</evidence>
<dbReference type="InterPro" id="IPR009011">
    <property type="entry name" value="Man6P_isomerase_rcpt-bd_dom_sf"/>
</dbReference>
<evidence type="ECO:0000259" key="8">
    <source>
        <dbReference type="PROSITE" id="PS51914"/>
    </source>
</evidence>
<dbReference type="GO" id="GO:0000139">
    <property type="term" value="C:Golgi membrane"/>
    <property type="evidence" value="ECO:0007669"/>
    <property type="project" value="UniProtKB-SubCell"/>
</dbReference>
<gene>
    <name evidence="9" type="ORF">EAI_01172</name>
</gene>
<dbReference type="SMART" id="SM01404">
    <property type="entry name" value="CIMR"/>
    <property type="match status" value="3"/>
</dbReference>
<evidence type="ECO:0000256" key="1">
    <source>
        <dbReference type="ARBA" id="ARBA00004308"/>
    </source>
</evidence>